<protein>
    <submittedName>
        <fullName evidence="1">Uncharacterized protein</fullName>
    </submittedName>
</protein>
<organism evidence="1">
    <name type="scientific">marine sediment metagenome</name>
    <dbReference type="NCBI Taxonomy" id="412755"/>
    <lineage>
        <taxon>unclassified sequences</taxon>
        <taxon>metagenomes</taxon>
        <taxon>ecological metagenomes</taxon>
    </lineage>
</organism>
<dbReference type="EMBL" id="BARS01007064">
    <property type="protein sequence ID" value="GAF77780.1"/>
    <property type="molecule type" value="Genomic_DNA"/>
</dbReference>
<evidence type="ECO:0000313" key="1">
    <source>
        <dbReference type="EMBL" id="GAF77780.1"/>
    </source>
</evidence>
<accession>X0TNU2</accession>
<sequence length="93" mass="10868">MKILKKIAGWWKIKDIESGQTDWNQPDKQEGIINSIPGEDTPKELYNGDGPADIMDEAINKITKEYQKAWNRDPEPEEIKAVFNFCFNGWKRR</sequence>
<reference evidence="1" key="1">
    <citation type="journal article" date="2014" name="Front. Microbiol.">
        <title>High frequency of phylogenetically diverse reductive dehalogenase-homologous genes in deep subseafloor sedimentary metagenomes.</title>
        <authorList>
            <person name="Kawai M."/>
            <person name="Futagami T."/>
            <person name="Toyoda A."/>
            <person name="Takaki Y."/>
            <person name="Nishi S."/>
            <person name="Hori S."/>
            <person name="Arai W."/>
            <person name="Tsubouchi T."/>
            <person name="Morono Y."/>
            <person name="Uchiyama I."/>
            <person name="Ito T."/>
            <person name="Fujiyama A."/>
            <person name="Inagaki F."/>
            <person name="Takami H."/>
        </authorList>
    </citation>
    <scope>NUCLEOTIDE SEQUENCE</scope>
    <source>
        <strain evidence="1">Expedition CK06-06</strain>
    </source>
</reference>
<comment type="caution">
    <text evidence="1">The sequence shown here is derived from an EMBL/GenBank/DDBJ whole genome shotgun (WGS) entry which is preliminary data.</text>
</comment>
<gene>
    <name evidence="1" type="ORF">S01H1_13679</name>
</gene>
<proteinExistence type="predicted"/>
<dbReference type="AlphaFoldDB" id="X0TNU2"/>
<name>X0TNU2_9ZZZZ</name>